<accession>A0A2U9IH34</accession>
<dbReference type="KEGG" id="abri:DFR85_12945"/>
<dbReference type="InterPro" id="IPR002591">
    <property type="entry name" value="Phosphodiest/P_Trfase"/>
</dbReference>
<dbReference type="GO" id="GO:0016787">
    <property type="term" value="F:hydrolase activity"/>
    <property type="evidence" value="ECO:0007669"/>
    <property type="project" value="UniProtKB-ARBA"/>
</dbReference>
<gene>
    <name evidence="2" type="ORF">DFR85_12945</name>
</gene>
<evidence type="ECO:0000256" key="1">
    <source>
        <dbReference type="SAM" id="Coils"/>
    </source>
</evidence>
<evidence type="ECO:0008006" key="4">
    <source>
        <dbReference type="Google" id="ProtNLM"/>
    </source>
</evidence>
<sequence length="334" mass="38630">MRTFLFLFFSVQAMNLYDVSREIKSVLKEDKRDVDSFGIKNNKLALVLIDGLGWNISKDIKTSINPRQIDSIFPSITVTVFATLLTAKKPGEHGILGWRIINKENGTIENLMEKLKKENIEVDTYFQNTNSLFIMPEVATKSLMGKLKVIPYFTYWDGLYKFRTALDRSDNDFVFFYIPYVDAASHLYGPNHEVTLNTAKEVVQKIDCISSYFKEKYSILVTADHGHTEITRTIDLKKDKEFMTEMDFPPYGDHRSLMFKGKLPKSLLKYGINVIEGEKVEEILGGNKNKPDYVLIPKDDNIIIYWEDDRKHEFKGSHGGLTEDEMKIPLYLYQ</sequence>
<organism evidence="2 3">
    <name type="scientific">Acidianus brierleyi</name>
    <dbReference type="NCBI Taxonomy" id="41673"/>
    <lineage>
        <taxon>Archaea</taxon>
        <taxon>Thermoproteota</taxon>
        <taxon>Thermoprotei</taxon>
        <taxon>Sulfolobales</taxon>
        <taxon>Sulfolobaceae</taxon>
        <taxon>Acidianus</taxon>
    </lineage>
</organism>
<keyword evidence="3" id="KW-1185">Reference proteome</keyword>
<dbReference type="Proteomes" id="UP000248044">
    <property type="component" value="Chromosome"/>
</dbReference>
<dbReference type="SUPFAM" id="SSF53649">
    <property type="entry name" value="Alkaline phosphatase-like"/>
    <property type="match status" value="1"/>
</dbReference>
<evidence type="ECO:0000313" key="3">
    <source>
        <dbReference type="Proteomes" id="UP000248044"/>
    </source>
</evidence>
<dbReference type="EMBL" id="CP029289">
    <property type="protein sequence ID" value="AWR95368.1"/>
    <property type="molecule type" value="Genomic_DNA"/>
</dbReference>
<protein>
    <recommendedName>
        <fullName evidence="4">Phosphodiesterase</fullName>
    </recommendedName>
</protein>
<dbReference type="PANTHER" id="PTHR10151:SF120">
    <property type="entry name" value="BIS(5'-ADENOSYL)-TRIPHOSPHATASE"/>
    <property type="match status" value="1"/>
</dbReference>
<dbReference type="Pfam" id="PF01663">
    <property type="entry name" value="Phosphodiest"/>
    <property type="match status" value="1"/>
</dbReference>
<dbReference type="InterPro" id="IPR017850">
    <property type="entry name" value="Alkaline_phosphatase_core_sf"/>
</dbReference>
<name>A0A2U9IH34_9CREN</name>
<dbReference type="PANTHER" id="PTHR10151">
    <property type="entry name" value="ECTONUCLEOTIDE PYROPHOSPHATASE/PHOSPHODIESTERASE"/>
    <property type="match status" value="1"/>
</dbReference>
<evidence type="ECO:0000313" key="2">
    <source>
        <dbReference type="EMBL" id="AWR95368.1"/>
    </source>
</evidence>
<dbReference type="Gene3D" id="3.40.720.10">
    <property type="entry name" value="Alkaline Phosphatase, subunit A"/>
    <property type="match status" value="1"/>
</dbReference>
<dbReference type="AlphaFoldDB" id="A0A2U9IH34"/>
<feature type="coiled-coil region" evidence="1">
    <location>
        <begin position="101"/>
        <end position="128"/>
    </location>
</feature>
<proteinExistence type="predicted"/>
<keyword evidence="1" id="KW-0175">Coiled coil</keyword>
<reference evidence="2 3" key="1">
    <citation type="submission" date="2018-05" db="EMBL/GenBank/DDBJ databases">
        <title>Complete Genome Sequences of Extremely Thermoacidophilic, Metal-Mobilizing Type-Strain Members of the Archaeal Family Sulfolobaceae: Acidianus brierleyi DSM-1651T, Acidianus sulfidivorans DSM-18786T, Metallosphaera hakonensis DSM-7519T, and Metallosphaera prunae DSM-10039T.</title>
        <authorList>
            <person name="Counts J.A."/>
            <person name="Kelly R.M."/>
        </authorList>
    </citation>
    <scope>NUCLEOTIDE SEQUENCE [LARGE SCALE GENOMIC DNA]</scope>
    <source>
        <strain evidence="2 3">DSM 1651</strain>
    </source>
</reference>